<dbReference type="InterPro" id="IPR045428">
    <property type="entry name" value="EACC1"/>
</dbReference>
<dbReference type="RefSeq" id="WP_344857530.1">
    <property type="nucleotide sequence ID" value="NZ_BAAAZN010000003.1"/>
</dbReference>
<accession>A0ABP6VJY1</accession>
<proteinExistence type="predicted"/>
<keyword evidence="2" id="KW-1185">Reference proteome</keyword>
<sequence>MTAGIAAITVDGSVDELRHLASWLGAEDELAGRVRLSEEAGPAGDTVVVVLSSGSVGTLCRSLFGWLRRRCEERRVSLTVKRSGAVEELDLDCGAGTDADEVLTSVRTFLDGR</sequence>
<reference evidence="2" key="1">
    <citation type="journal article" date="2019" name="Int. J. Syst. Evol. Microbiol.">
        <title>The Global Catalogue of Microorganisms (GCM) 10K type strain sequencing project: providing services to taxonomists for standard genome sequencing and annotation.</title>
        <authorList>
            <consortium name="The Broad Institute Genomics Platform"/>
            <consortium name="The Broad Institute Genome Sequencing Center for Infectious Disease"/>
            <person name="Wu L."/>
            <person name="Ma J."/>
        </authorList>
    </citation>
    <scope>NUCLEOTIDE SEQUENCE [LARGE SCALE GENOMIC DNA]</scope>
    <source>
        <strain evidence="2">JCM 16898</strain>
    </source>
</reference>
<evidence type="ECO:0000313" key="2">
    <source>
        <dbReference type="Proteomes" id="UP001500689"/>
    </source>
</evidence>
<dbReference type="EMBL" id="BAAAZN010000003">
    <property type="protein sequence ID" value="GAA3535204.1"/>
    <property type="molecule type" value="Genomic_DNA"/>
</dbReference>
<name>A0ABP6VJY1_9PSEU</name>
<organism evidence="1 2">
    <name type="scientific">Amycolatopsis ultiminotia</name>
    <dbReference type="NCBI Taxonomy" id="543629"/>
    <lineage>
        <taxon>Bacteria</taxon>
        <taxon>Bacillati</taxon>
        <taxon>Actinomycetota</taxon>
        <taxon>Actinomycetes</taxon>
        <taxon>Pseudonocardiales</taxon>
        <taxon>Pseudonocardiaceae</taxon>
        <taxon>Amycolatopsis</taxon>
    </lineage>
</organism>
<comment type="caution">
    <text evidence="1">The sequence shown here is derived from an EMBL/GenBank/DDBJ whole genome shotgun (WGS) entry which is preliminary data.</text>
</comment>
<dbReference type="Proteomes" id="UP001500689">
    <property type="component" value="Unassembled WGS sequence"/>
</dbReference>
<protein>
    <submittedName>
        <fullName evidence="1">Uncharacterized protein</fullName>
    </submittedName>
</protein>
<dbReference type="Pfam" id="PF19953">
    <property type="entry name" value="EACC1"/>
    <property type="match status" value="1"/>
</dbReference>
<evidence type="ECO:0000313" key="1">
    <source>
        <dbReference type="EMBL" id="GAA3535204.1"/>
    </source>
</evidence>
<gene>
    <name evidence="1" type="ORF">GCM10022222_18510</name>
</gene>